<gene>
    <name evidence="3" type="ORF">MYAM1_003415</name>
</gene>
<dbReference type="GO" id="GO:0000026">
    <property type="term" value="F:alpha-1,2-mannosyltransferase activity"/>
    <property type="evidence" value="ECO:0007669"/>
    <property type="project" value="TreeGrafter"/>
</dbReference>
<dbReference type="PANTHER" id="PTHR31121:SF6">
    <property type="entry name" value="ALPHA-1,2 MANNOSYLTRANSFERASE KTR1"/>
    <property type="match status" value="1"/>
</dbReference>
<evidence type="ECO:0000313" key="4">
    <source>
        <dbReference type="Proteomes" id="UP001219567"/>
    </source>
</evidence>
<organism evidence="3 4">
    <name type="scientific">Malassezia yamatoensis</name>
    <dbReference type="NCBI Taxonomy" id="253288"/>
    <lineage>
        <taxon>Eukaryota</taxon>
        <taxon>Fungi</taxon>
        <taxon>Dikarya</taxon>
        <taxon>Basidiomycota</taxon>
        <taxon>Ustilaginomycotina</taxon>
        <taxon>Malasseziomycetes</taxon>
        <taxon>Malasseziales</taxon>
        <taxon>Malasseziaceae</taxon>
        <taxon>Malassezia</taxon>
    </lineage>
</organism>
<dbReference type="GO" id="GO:0016020">
    <property type="term" value="C:membrane"/>
    <property type="evidence" value="ECO:0007669"/>
    <property type="project" value="InterPro"/>
</dbReference>
<keyword evidence="4" id="KW-1185">Reference proteome</keyword>
<proteinExistence type="inferred from homology"/>
<name>A0AAJ6CJD7_9BASI</name>
<dbReference type="InterPro" id="IPR029044">
    <property type="entry name" value="Nucleotide-diphossugar_trans"/>
</dbReference>
<dbReference type="AlphaFoldDB" id="A0AAJ6CJD7"/>
<dbReference type="PANTHER" id="PTHR31121">
    <property type="entry name" value="ALPHA-1,2 MANNOSYLTRANSFERASE KTR1"/>
    <property type="match status" value="1"/>
</dbReference>
<dbReference type="GO" id="GO:0005794">
    <property type="term" value="C:Golgi apparatus"/>
    <property type="evidence" value="ECO:0007669"/>
    <property type="project" value="TreeGrafter"/>
</dbReference>
<evidence type="ECO:0000313" key="3">
    <source>
        <dbReference type="EMBL" id="WFD00664.1"/>
    </source>
</evidence>
<comment type="similarity">
    <text evidence="1">Belongs to the glycosyltransferase 15 family.</text>
</comment>
<dbReference type="EMBL" id="CP119947">
    <property type="protein sequence ID" value="WFD00664.1"/>
    <property type="molecule type" value="Genomic_DNA"/>
</dbReference>
<keyword evidence="2" id="KW-0808">Transferase</keyword>
<dbReference type="Pfam" id="PF01793">
    <property type="entry name" value="Glyco_transf_15"/>
    <property type="match status" value="1"/>
</dbReference>
<sequence length="219" mass="25710">MLRWASLRYLLVTLIAVLSLNALLLWQGYPFTTSSTLPLTNTLSGARLAHYVTQRPNAVIYALVRNSELGSLLQTIQDMEHNFNAHPDTRYPYVFLNDEPFTDRFKRHVSAATQSPVYYGLVPKEQWEVPASVNLSYAKTVWESLRNQHVAYADSQSYRQMCRYQSGYFMNHALMKPFDYYWRIEPGVSYFCKMFDSDPFRVMRDQNKKYGWVITLRDE</sequence>
<dbReference type="GO" id="GO:0006487">
    <property type="term" value="P:protein N-linked glycosylation"/>
    <property type="evidence" value="ECO:0007669"/>
    <property type="project" value="TreeGrafter"/>
</dbReference>
<evidence type="ECO:0000256" key="1">
    <source>
        <dbReference type="ARBA" id="ARBA00007677"/>
    </source>
</evidence>
<dbReference type="InterPro" id="IPR002685">
    <property type="entry name" value="Glyco_trans_15"/>
</dbReference>
<accession>A0AAJ6CJD7</accession>
<dbReference type="Proteomes" id="UP001219567">
    <property type="component" value="Chromosome 5"/>
</dbReference>
<reference evidence="3 4" key="1">
    <citation type="submission" date="2023-03" db="EMBL/GenBank/DDBJ databases">
        <title>Mating type loci evolution in Malassezia.</title>
        <authorList>
            <person name="Coelho M.A."/>
        </authorList>
    </citation>
    <scope>NUCLEOTIDE SEQUENCE [LARGE SCALE GENOMIC DNA]</scope>
    <source>
        <strain evidence="3 4">CBS 9725</strain>
    </source>
</reference>
<dbReference type="SUPFAM" id="SSF53448">
    <property type="entry name" value="Nucleotide-diphospho-sugar transferases"/>
    <property type="match status" value="1"/>
</dbReference>
<dbReference type="GO" id="GO:0000032">
    <property type="term" value="P:cell wall mannoprotein biosynthetic process"/>
    <property type="evidence" value="ECO:0007669"/>
    <property type="project" value="TreeGrafter"/>
</dbReference>
<evidence type="ECO:0000256" key="2">
    <source>
        <dbReference type="ARBA" id="ARBA00022679"/>
    </source>
</evidence>
<dbReference type="Gene3D" id="3.90.550.10">
    <property type="entry name" value="Spore Coat Polysaccharide Biosynthesis Protein SpsA, Chain A"/>
    <property type="match status" value="1"/>
</dbReference>
<protein>
    <submittedName>
        <fullName evidence="3">Uncharacterized protein</fullName>
    </submittedName>
</protein>